<dbReference type="PANTHER" id="PTHR38113">
    <property type="match status" value="1"/>
</dbReference>
<dbReference type="InterPro" id="IPR018744">
    <property type="entry name" value="DUF2293"/>
</dbReference>
<dbReference type="EMBL" id="BAABHK010000005">
    <property type="protein sequence ID" value="GAA4627693.1"/>
    <property type="molecule type" value="Genomic_DNA"/>
</dbReference>
<comment type="caution">
    <text evidence="2">The sequence shown here is derived from an EMBL/GenBank/DDBJ whole genome shotgun (WGS) entry which is preliminary data.</text>
</comment>
<name>A0ABP8UF08_9ACTN</name>
<dbReference type="Pfam" id="PF10056">
    <property type="entry name" value="DUF2293"/>
    <property type="match status" value="1"/>
</dbReference>
<organism evidence="2 3">
    <name type="scientific">Actinoallomurus vinaceus</name>
    <dbReference type="NCBI Taxonomy" id="1080074"/>
    <lineage>
        <taxon>Bacteria</taxon>
        <taxon>Bacillati</taxon>
        <taxon>Actinomycetota</taxon>
        <taxon>Actinomycetes</taxon>
        <taxon>Streptosporangiales</taxon>
        <taxon>Thermomonosporaceae</taxon>
        <taxon>Actinoallomurus</taxon>
    </lineage>
</organism>
<keyword evidence="3" id="KW-1185">Reference proteome</keyword>
<reference evidence="3" key="1">
    <citation type="journal article" date="2019" name="Int. J. Syst. Evol. Microbiol.">
        <title>The Global Catalogue of Microorganisms (GCM) 10K type strain sequencing project: providing services to taxonomists for standard genome sequencing and annotation.</title>
        <authorList>
            <consortium name="The Broad Institute Genomics Platform"/>
            <consortium name="The Broad Institute Genome Sequencing Center for Infectious Disease"/>
            <person name="Wu L."/>
            <person name="Ma J."/>
        </authorList>
    </citation>
    <scope>NUCLEOTIDE SEQUENCE [LARGE SCALE GENOMIC DNA]</scope>
    <source>
        <strain evidence="3">JCM 17939</strain>
    </source>
</reference>
<dbReference type="Proteomes" id="UP001501442">
    <property type="component" value="Unassembled WGS sequence"/>
</dbReference>
<dbReference type="RefSeq" id="WP_345432509.1">
    <property type="nucleotide sequence ID" value="NZ_BAABHK010000005.1"/>
</dbReference>
<feature type="domain" description="DUF2293" evidence="1">
    <location>
        <begin position="265"/>
        <end position="350"/>
    </location>
</feature>
<proteinExistence type="predicted"/>
<accession>A0ABP8UF08</accession>
<evidence type="ECO:0000259" key="1">
    <source>
        <dbReference type="Pfam" id="PF10056"/>
    </source>
</evidence>
<evidence type="ECO:0000313" key="3">
    <source>
        <dbReference type="Proteomes" id="UP001501442"/>
    </source>
</evidence>
<gene>
    <name evidence="2" type="ORF">GCM10023196_040940</name>
</gene>
<dbReference type="PANTHER" id="PTHR38113:SF2">
    <property type="entry name" value="DUF2293 DOMAIN-CONTAINING PROTEIN"/>
    <property type="match status" value="1"/>
</dbReference>
<sequence>MNRATASALERRVVTAAEAALAGSKSVSMIDVLTGLGWLPARRVDEWRQGRIADLEEALSVRADKLATALETLREWAERQGLRPSETAYVAASRDRRPLRFTSDGDEAVERAFRTHWLSPDLSEARRERLIERQNRAPDLVVVMPLKDWNCTVCHGTGDLMILEDDRSTCLTCADMDHLVFLPSGDAALTRRAKKASTLSAVVVRFNRRRKRYDRQGLLVEEPALELAEEQCLADEDVRARRRERDRERRADEDVEFQARMAGEIRRMFPGCPADRADAIARHAGTRGSGRVGRSAAGRALDEGAVRAAVVASIRHEDTGYDTLLMSGVPRMTARERIRADVDAVLERWRGC</sequence>
<evidence type="ECO:0000313" key="2">
    <source>
        <dbReference type="EMBL" id="GAA4627693.1"/>
    </source>
</evidence>
<protein>
    <submittedName>
        <fullName evidence="2">DUF2293 domain-containing protein</fullName>
    </submittedName>
</protein>